<keyword evidence="4" id="KW-1185">Reference proteome</keyword>
<evidence type="ECO:0000313" key="3">
    <source>
        <dbReference type="EMBL" id="MEA5518901.1"/>
    </source>
</evidence>
<dbReference type="InterPro" id="IPR013410">
    <property type="entry name" value="CRISPR-assoc_RAMP_Cmr4"/>
</dbReference>
<organism evidence="3 4">
    <name type="scientific">Limnoraphis robusta CCNP1315</name>
    <dbReference type="NCBI Taxonomy" id="3110306"/>
    <lineage>
        <taxon>Bacteria</taxon>
        <taxon>Bacillati</taxon>
        <taxon>Cyanobacteriota</taxon>
        <taxon>Cyanophyceae</taxon>
        <taxon>Oscillatoriophycideae</taxon>
        <taxon>Oscillatoriales</taxon>
        <taxon>Sirenicapillariaceae</taxon>
        <taxon>Limnoraphis</taxon>
    </lineage>
</organism>
<proteinExistence type="predicted"/>
<dbReference type="EMBL" id="JAYGHT010000018">
    <property type="protein sequence ID" value="MEA5518901.1"/>
    <property type="molecule type" value="Genomic_DNA"/>
</dbReference>
<reference evidence="3 4" key="1">
    <citation type="submission" date="2023-12" db="EMBL/GenBank/DDBJ databases">
        <title>Baltic Sea Cyanobacteria.</title>
        <authorList>
            <person name="Delbaje E."/>
            <person name="Fewer D.P."/>
            <person name="Shishido T.K."/>
        </authorList>
    </citation>
    <scope>NUCLEOTIDE SEQUENCE [LARGE SCALE GENOMIC DNA]</scope>
    <source>
        <strain evidence="3 4">CCNP 1315</strain>
    </source>
</reference>
<feature type="domain" description="CRISPR type III-associated protein" evidence="2">
    <location>
        <begin position="9"/>
        <end position="65"/>
    </location>
</feature>
<dbReference type="Pfam" id="PF03787">
    <property type="entry name" value="RAMPs"/>
    <property type="match status" value="1"/>
</dbReference>
<dbReference type="PANTHER" id="PTHR36700:SF1">
    <property type="entry name" value="CRISPR SYSTEM CMR SUBUNIT CMR4"/>
    <property type="match status" value="1"/>
</dbReference>
<keyword evidence="1" id="KW-0051">Antiviral defense</keyword>
<dbReference type="InterPro" id="IPR005537">
    <property type="entry name" value="RAMP_III_fam"/>
</dbReference>
<sequence>MNNSYLVYLYLLSPLHTGGTSQEGNVVGIARETHTDLPYLPSSTIRGRLRASVGLKDYIDLQTLKEEKPEACIT</sequence>
<gene>
    <name evidence="3" type="ORF">VB854_08065</name>
</gene>
<dbReference type="CDD" id="cd09726">
    <property type="entry name" value="RAMP_I_III"/>
    <property type="match status" value="1"/>
</dbReference>
<evidence type="ECO:0000313" key="4">
    <source>
        <dbReference type="Proteomes" id="UP001301728"/>
    </source>
</evidence>
<accession>A0ABU5TW69</accession>
<comment type="caution">
    <text evidence="3">The sequence shown here is derived from an EMBL/GenBank/DDBJ whole genome shotgun (WGS) entry which is preliminary data.</text>
</comment>
<dbReference type="Proteomes" id="UP001301728">
    <property type="component" value="Unassembled WGS sequence"/>
</dbReference>
<protein>
    <submittedName>
        <fullName evidence="3">RAMP superfamily CRISPR-associated protein</fullName>
    </submittedName>
</protein>
<dbReference type="RefSeq" id="WP_323217777.1">
    <property type="nucleotide sequence ID" value="NZ_JAYGHT010000018.1"/>
</dbReference>
<dbReference type="PANTHER" id="PTHR36700">
    <property type="entry name" value="CRISPR SYSTEM CMR SUBUNIT CMR4"/>
    <property type="match status" value="1"/>
</dbReference>
<name>A0ABU5TW69_9CYAN</name>
<evidence type="ECO:0000256" key="1">
    <source>
        <dbReference type="ARBA" id="ARBA00023118"/>
    </source>
</evidence>
<evidence type="ECO:0000259" key="2">
    <source>
        <dbReference type="Pfam" id="PF03787"/>
    </source>
</evidence>